<evidence type="ECO:0000256" key="8">
    <source>
        <dbReference type="SAM" id="MobiDB-lite"/>
    </source>
</evidence>
<feature type="transmembrane region" description="Helical" evidence="9">
    <location>
        <begin position="267"/>
        <end position="288"/>
    </location>
</feature>
<comment type="caution">
    <text evidence="10">The sequence shown here is derived from an EMBL/GenBank/DDBJ whole genome shotgun (WGS) entry which is preliminary data.</text>
</comment>
<proteinExistence type="inferred from homology"/>
<evidence type="ECO:0000256" key="2">
    <source>
        <dbReference type="ARBA" id="ARBA00010199"/>
    </source>
</evidence>
<dbReference type="PANTHER" id="PTHR43549:SF2">
    <property type="entry name" value="MULTIDRUG RESISTANCE PROTEIN NORM-RELATED"/>
    <property type="match status" value="1"/>
</dbReference>
<dbReference type="Proteomes" id="UP000179807">
    <property type="component" value="Unassembled WGS sequence"/>
</dbReference>
<feature type="compositionally biased region" description="Basic and acidic residues" evidence="8">
    <location>
        <begin position="60"/>
        <end position="73"/>
    </location>
</feature>
<name>A0A1J4K0G8_9EUKA</name>
<feature type="region of interest" description="Disordered" evidence="8">
    <location>
        <begin position="49"/>
        <end position="73"/>
    </location>
</feature>
<feature type="transmembrane region" description="Helical" evidence="9">
    <location>
        <begin position="466"/>
        <end position="493"/>
    </location>
</feature>
<dbReference type="GO" id="GO:0042910">
    <property type="term" value="F:xenobiotic transmembrane transporter activity"/>
    <property type="evidence" value="ECO:0007669"/>
    <property type="project" value="InterPro"/>
</dbReference>
<dbReference type="GO" id="GO:0015297">
    <property type="term" value="F:antiporter activity"/>
    <property type="evidence" value="ECO:0007669"/>
    <property type="project" value="InterPro"/>
</dbReference>
<evidence type="ECO:0000313" key="11">
    <source>
        <dbReference type="Proteomes" id="UP000179807"/>
    </source>
</evidence>
<evidence type="ECO:0000256" key="1">
    <source>
        <dbReference type="ARBA" id="ARBA00004651"/>
    </source>
</evidence>
<feature type="transmembrane region" description="Helical" evidence="9">
    <location>
        <begin position="374"/>
        <end position="393"/>
    </location>
</feature>
<evidence type="ECO:0000256" key="3">
    <source>
        <dbReference type="ARBA" id="ARBA00022448"/>
    </source>
</evidence>
<feature type="transmembrane region" description="Helical" evidence="9">
    <location>
        <begin position="205"/>
        <end position="225"/>
    </location>
</feature>
<dbReference type="CDD" id="cd12082">
    <property type="entry name" value="MATE_like"/>
    <property type="match status" value="1"/>
</dbReference>
<evidence type="ECO:0000313" key="10">
    <source>
        <dbReference type="EMBL" id="OHT03230.1"/>
    </source>
</evidence>
<dbReference type="VEuPathDB" id="TrichDB:TRFO_29491"/>
<dbReference type="GeneID" id="94841516"/>
<keyword evidence="3" id="KW-0813">Transport</keyword>
<evidence type="ECO:0000256" key="9">
    <source>
        <dbReference type="SAM" id="Phobius"/>
    </source>
</evidence>
<evidence type="ECO:0000256" key="5">
    <source>
        <dbReference type="ARBA" id="ARBA00022692"/>
    </source>
</evidence>
<sequence length="584" mass="63923">MNKQLEEPLTSNSPLGSIHTEDTENHIDMPSSGLSMKKSSNFLKRFSKSDISQDTNESDNDNKNNKINKGKNEDENYRLAGRSPLKTLVYLAIGPLISQLVSACYGVVASMWVAKAMGDLGMAAVSLFTNIDNVGRAFGFFMNCSASQKISSLFGEGKGDEAGQVICDLMRCCVICGFIVPGLLLPPAKPIGKWFGADEITNNMAFQYLSVLLGGSMISCFFLLFCGCLQAEGRTTLVSIAQISSFVLNMALFCPLFLLVFKLGTVGAGLATVCSEAIPMLVLCFLYFRGKFGVKPKLNMLLKKFSTHTWPALSVGVSQLAANVSRSLPSILQRKFMGLITENPNNIEGMSFNDAMAGFNAVIRIYGITDSVRLAISMALLPTASFANSAGMYSRFLRLILHGCWMNLVWGASSCVVTVFGAKYVAMIISNSENFLKAATPMLRTSNMEAPYAWGRFICQTILQSLSYGALATGYSVGATFFVNIGAYCLMYYTNKTYVSRMMWSYSVSSSVAFVAGVCCLILPLKKVYMKAKASRDVEIENLGNGEFVDNLDEIHNEKPEKKDDCDDLSQEIEKGEEQFHDEI</sequence>
<keyword evidence="5 9" id="KW-0812">Transmembrane</keyword>
<dbReference type="GO" id="GO:0005886">
    <property type="term" value="C:plasma membrane"/>
    <property type="evidence" value="ECO:0007669"/>
    <property type="project" value="UniProtKB-SubCell"/>
</dbReference>
<keyword evidence="7 9" id="KW-0472">Membrane</keyword>
<dbReference type="RefSeq" id="XP_068356366.1">
    <property type="nucleotide sequence ID" value="XM_068506812.1"/>
</dbReference>
<keyword evidence="6 9" id="KW-1133">Transmembrane helix</keyword>
<protein>
    <submittedName>
        <fullName evidence="10">MatE family protein</fullName>
    </submittedName>
</protein>
<dbReference type="InterPro" id="IPR052031">
    <property type="entry name" value="Membrane_Transporter-Flippase"/>
</dbReference>
<evidence type="ECO:0000256" key="6">
    <source>
        <dbReference type="ARBA" id="ARBA00022989"/>
    </source>
</evidence>
<organism evidence="10 11">
    <name type="scientific">Tritrichomonas foetus</name>
    <dbReference type="NCBI Taxonomy" id="1144522"/>
    <lineage>
        <taxon>Eukaryota</taxon>
        <taxon>Metamonada</taxon>
        <taxon>Parabasalia</taxon>
        <taxon>Tritrichomonadida</taxon>
        <taxon>Tritrichomonadidae</taxon>
        <taxon>Tritrichomonas</taxon>
    </lineage>
</organism>
<feature type="region of interest" description="Disordered" evidence="8">
    <location>
        <begin position="558"/>
        <end position="584"/>
    </location>
</feature>
<feature type="transmembrane region" description="Helical" evidence="9">
    <location>
        <begin position="88"/>
        <end position="114"/>
    </location>
</feature>
<evidence type="ECO:0000256" key="4">
    <source>
        <dbReference type="ARBA" id="ARBA00022475"/>
    </source>
</evidence>
<gene>
    <name evidence="10" type="ORF">TRFO_29491</name>
</gene>
<dbReference type="EMBL" id="MLAK01000836">
    <property type="protein sequence ID" value="OHT03230.1"/>
    <property type="molecule type" value="Genomic_DNA"/>
</dbReference>
<reference evidence="10" key="1">
    <citation type="submission" date="2016-10" db="EMBL/GenBank/DDBJ databases">
        <authorList>
            <person name="Benchimol M."/>
            <person name="Almeida L.G."/>
            <person name="Vasconcelos A.T."/>
            <person name="Perreira-Neves A."/>
            <person name="Rosa I.A."/>
            <person name="Tasca T."/>
            <person name="Bogo M.R."/>
            <person name="de Souza W."/>
        </authorList>
    </citation>
    <scope>NUCLEOTIDE SEQUENCE [LARGE SCALE GENOMIC DNA]</scope>
    <source>
        <strain evidence="10">K</strain>
    </source>
</reference>
<dbReference type="AlphaFoldDB" id="A0A1J4K0G8"/>
<feature type="compositionally biased region" description="Basic and acidic residues" evidence="8">
    <location>
        <begin position="572"/>
        <end position="584"/>
    </location>
</feature>
<dbReference type="Pfam" id="PF01554">
    <property type="entry name" value="MatE"/>
    <property type="match status" value="2"/>
</dbReference>
<evidence type="ECO:0000256" key="7">
    <source>
        <dbReference type="ARBA" id="ARBA00023136"/>
    </source>
</evidence>
<keyword evidence="4" id="KW-1003">Cell membrane</keyword>
<feature type="region of interest" description="Disordered" evidence="8">
    <location>
        <begin position="1"/>
        <end position="36"/>
    </location>
</feature>
<feature type="transmembrane region" description="Helical" evidence="9">
    <location>
        <begin position="505"/>
        <end position="525"/>
    </location>
</feature>
<dbReference type="InterPro" id="IPR002528">
    <property type="entry name" value="MATE_fam"/>
</dbReference>
<dbReference type="PANTHER" id="PTHR43549">
    <property type="entry name" value="MULTIDRUG RESISTANCE PROTEIN YPNP-RELATED"/>
    <property type="match status" value="1"/>
</dbReference>
<feature type="transmembrane region" description="Helical" evidence="9">
    <location>
        <begin position="399"/>
        <end position="422"/>
    </location>
</feature>
<keyword evidence="11" id="KW-1185">Reference proteome</keyword>
<accession>A0A1J4K0G8</accession>
<comment type="subcellular location">
    <subcellularLocation>
        <location evidence="1">Cell membrane</location>
        <topology evidence="1">Multi-pass membrane protein</topology>
    </subcellularLocation>
</comment>
<feature type="transmembrane region" description="Helical" evidence="9">
    <location>
        <begin position="237"/>
        <end position="261"/>
    </location>
</feature>
<comment type="similarity">
    <text evidence="2">Belongs to the multi antimicrobial extrusion (MATE) (TC 2.A.66.1) family.</text>
</comment>